<sequence>MSRLSLLVWVAALTAAAYPTWIAWQPEDAESQSYMCVGDFWDLERISPFLTLRGDLGTLTELVVTWGIPVLVVLAALGHRRSAAAGRRAAGFLVLIAIVRPLTPWYSEDEPCGGLLDLFSPDWFEAVLGSWGPVEYALLISAALVLLATHASGPAQEPAGTPIRRAGLVFLIDYLIVAYLVTLAVVLTDGWPSSMDSGLLNWLSFDAMPGEPARLLTYPALVGYIVLRRRLAARPAVVASLPPRSAVPRWVSLIWTAALAAAAFPTWQSWPPVPSEWARRMSGSGMLRSFLETLRDDAGRVVEFVITWGVPAVAVLACVCLRGPAPVGRRVAGMLAAIAVARQLLTTFRFDTDLCCSTPGIKDLGALYVNGDAVQDVQDVGVQVPGGWLTASLLVAAVLVLVASRWMAPAVGPVRARLSRRVAALLIDYAVVVAILLTLLKLGVTDALPLDHGLLDLAWQQMIFEEVEWLLVVLPVFLYALSGHTVGKLVMRVRIVTAGTGRRPAWGRLAVRALIFPLLAFTPQIGIALLVLDGLWATIDPSGRSLHDRLSGTIVVDKPA</sequence>
<feature type="domain" description="RDD" evidence="7">
    <location>
        <begin position="416"/>
        <end position="552"/>
    </location>
</feature>
<evidence type="ECO:0000256" key="6">
    <source>
        <dbReference type="SAM" id="Phobius"/>
    </source>
</evidence>
<keyword evidence="4 6" id="KW-1133">Transmembrane helix</keyword>
<accession>A0ABV5IYE6</accession>
<dbReference type="InterPro" id="IPR051791">
    <property type="entry name" value="Pra-immunoreactive"/>
</dbReference>
<dbReference type="RefSeq" id="WP_189650828.1">
    <property type="nucleotide sequence ID" value="NZ_BMRC01000015.1"/>
</dbReference>
<feature type="transmembrane region" description="Helical" evidence="6">
    <location>
        <begin position="126"/>
        <end position="147"/>
    </location>
</feature>
<keyword evidence="9" id="KW-1185">Reference proteome</keyword>
<proteinExistence type="predicted"/>
<feature type="transmembrane region" description="Helical" evidence="6">
    <location>
        <begin position="168"/>
        <end position="187"/>
    </location>
</feature>
<organism evidence="8 9">
    <name type="scientific">Nonomuraea spiralis</name>
    <dbReference type="NCBI Taxonomy" id="46182"/>
    <lineage>
        <taxon>Bacteria</taxon>
        <taxon>Bacillati</taxon>
        <taxon>Actinomycetota</taxon>
        <taxon>Actinomycetes</taxon>
        <taxon>Streptosporangiales</taxon>
        <taxon>Streptosporangiaceae</taxon>
        <taxon>Nonomuraea</taxon>
    </lineage>
</organism>
<dbReference type="InterPro" id="IPR010432">
    <property type="entry name" value="RDD"/>
</dbReference>
<evidence type="ECO:0000256" key="2">
    <source>
        <dbReference type="ARBA" id="ARBA00022475"/>
    </source>
</evidence>
<comment type="caution">
    <text evidence="8">The sequence shown here is derived from an EMBL/GenBank/DDBJ whole genome shotgun (WGS) entry which is preliminary data.</text>
</comment>
<evidence type="ECO:0000259" key="7">
    <source>
        <dbReference type="Pfam" id="PF06271"/>
    </source>
</evidence>
<evidence type="ECO:0000256" key="5">
    <source>
        <dbReference type="ARBA" id="ARBA00023136"/>
    </source>
</evidence>
<dbReference type="EMBL" id="JBHMEI010000100">
    <property type="protein sequence ID" value="MFB9209287.1"/>
    <property type="molecule type" value="Genomic_DNA"/>
</dbReference>
<evidence type="ECO:0000256" key="4">
    <source>
        <dbReference type="ARBA" id="ARBA00022989"/>
    </source>
</evidence>
<gene>
    <name evidence="8" type="ORF">ACFFV7_49460</name>
</gene>
<feature type="transmembrane region" description="Helical" evidence="6">
    <location>
        <begin position="301"/>
        <end position="319"/>
    </location>
</feature>
<keyword evidence="3 6" id="KW-0812">Transmembrane</keyword>
<dbReference type="PANTHER" id="PTHR36115">
    <property type="entry name" value="PROLINE-RICH ANTIGEN HOMOLOG-RELATED"/>
    <property type="match status" value="1"/>
</dbReference>
<feature type="transmembrane region" description="Helical" evidence="6">
    <location>
        <begin position="56"/>
        <end position="77"/>
    </location>
</feature>
<protein>
    <submittedName>
        <fullName evidence="8">RDD family protein</fullName>
    </submittedName>
</protein>
<feature type="transmembrane region" description="Helical" evidence="6">
    <location>
        <begin position="469"/>
        <end position="490"/>
    </location>
</feature>
<evidence type="ECO:0000313" key="8">
    <source>
        <dbReference type="EMBL" id="MFB9209287.1"/>
    </source>
</evidence>
<feature type="transmembrane region" description="Helical" evidence="6">
    <location>
        <begin position="207"/>
        <end position="227"/>
    </location>
</feature>
<evidence type="ECO:0000256" key="3">
    <source>
        <dbReference type="ARBA" id="ARBA00022692"/>
    </source>
</evidence>
<dbReference type="Proteomes" id="UP001589647">
    <property type="component" value="Unassembled WGS sequence"/>
</dbReference>
<evidence type="ECO:0000256" key="1">
    <source>
        <dbReference type="ARBA" id="ARBA00004651"/>
    </source>
</evidence>
<feature type="transmembrane region" description="Helical" evidence="6">
    <location>
        <begin position="420"/>
        <end position="440"/>
    </location>
</feature>
<comment type="subcellular location">
    <subcellularLocation>
        <location evidence="1">Cell membrane</location>
        <topology evidence="1">Multi-pass membrane protein</topology>
    </subcellularLocation>
</comment>
<feature type="transmembrane region" description="Helical" evidence="6">
    <location>
        <begin position="511"/>
        <end position="532"/>
    </location>
</feature>
<keyword evidence="5 6" id="KW-0472">Membrane</keyword>
<reference evidence="8 9" key="1">
    <citation type="submission" date="2024-09" db="EMBL/GenBank/DDBJ databases">
        <authorList>
            <person name="Sun Q."/>
            <person name="Mori K."/>
        </authorList>
    </citation>
    <scope>NUCLEOTIDE SEQUENCE [LARGE SCALE GENOMIC DNA]</scope>
    <source>
        <strain evidence="8 9">CCM 3426</strain>
    </source>
</reference>
<feature type="transmembrane region" description="Helical" evidence="6">
    <location>
        <begin position="89"/>
        <end position="106"/>
    </location>
</feature>
<feature type="transmembrane region" description="Helical" evidence="6">
    <location>
        <begin position="388"/>
        <end position="408"/>
    </location>
</feature>
<keyword evidence="2" id="KW-1003">Cell membrane</keyword>
<name>A0ABV5IYE6_9ACTN</name>
<evidence type="ECO:0000313" key="9">
    <source>
        <dbReference type="Proteomes" id="UP001589647"/>
    </source>
</evidence>
<dbReference type="Pfam" id="PF06271">
    <property type="entry name" value="RDD"/>
    <property type="match status" value="1"/>
</dbReference>